<gene>
    <name evidence="2" type="ORF">O181_096972</name>
</gene>
<dbReference type="Proteomes" id="UP000765509">
    <property type="component" value="Unassembled WGS sequence"/>
</dbReference>
<keyword evidence="3" id="KW-1185">Reference proteome</keyword>
<organism evidence="2 3">
    <name type="scientific">Austropuccinia psidii MF-1</name>
    <dbReference type="NCBI Taxonomy" id="1389203"/>
    <lineage>
        <taxon>Eukaryota</taxon>
        <taxon>Fungi</taxon>
        <taxon>Dikarya</taxon>
        <taxon>Basidiomycota</taxon>
        <taxon>Pucciniomycotina</taxon>
        <taxon>Pucciniomycetes</taxon>
        <taxon>Pucciniales</taxon>
        <taxon>Sphaerophragmiaceae</taxon>
        <taxon>Austropuccinia</taxon>
    </lineage>
</organism>
<feature type="region of interest" description="Disordered" evidence="1">
    <location>
        <begin position="1"/>
        <end position="55"/>
    </location>
</feature>
<feature type="region of interest" description="Disordered" evidence="1">
    <location>
        <begin position="87"/>
        <end position="174"/>
    </location>
</feature>
<evidence type="ECO:0000256" key="1">
    <source>
        <dbReference type="SAM" id="MobiDB-lite"/>
    </source>
</evidence>
<feature type="compositionally biased region" description="Basic and acidic residues" evidence="1">
    <location>
        <begin position="87"/>
        <end position="100"/>
    </location>
</feature>
<name>A0A9Q3PE15_9BASI</name>
<dbReference type="EMBL" id="AVOT02065053">
    <property type="protein sequence ID" value="MBW0557257.1"/>
    <property type="molecule type" value="Genomic_DNA"/>
</dbReference>
<reference evidence="2" key="1">
    <citation type="submission" date="2021-03" db="EMBL/GenBank/DDBJ databases">
        <title>Draft genome sequence of rust myrtle Austropuccinia psidii MF-1, a brazilian biotype.</title>
        <authorList>
            <person name="Quecine M.C."/>
            <person name="Pachon D.M.R."/>
            <person name="Bonatelli M.L."/>
            <person name="Correr F.H."/>
            <person name="Franceschini L.M."/>
            <person name="Leite T.F."/>
            <person name="Margarido G.R.A."/>
            <person name="Almeida C.A."/>
            <person name="Ferrarezi J.A."/>
            <person name="Labate C.A."/>
        </authorList>
    </citation>
    <scope>NUCLEOTIDE SEQUENCE</scope>
    <source>
        <strain evidence="2">MF-1</strain>
    </source>
</reference>
<dbReference type="AlphaFoldDB" id="A0A9Q3PE15"/>
<accession>A0A9Q3PE15</accession>
<proteinExistence type="predicted"/>
<evidence type="ECO:0000313" key="3">
    <source>
        <dbReference type="Proteomes" id="UP000765509"/>
    </source>
</evidence>
<feature type="compositionally biased region" description="Polar residues" evidence="1">
    <location>
        <begin position="102"/>
        <end position="121"/>
    </location>
</feature>
<protein>
    <submittedName>
        <fullName evidence="2">Uncharacterized protein</fullName>
    </submittedName>
</protein>
<evidence type="ECO:0000313" key="2">
    <source>
        <dbReference type="EMBL" id="MBW0557257.1"/>
    </source>
</evidence>
<comment type="caution">
    <text evidence="2">The sequence shown here is derived from an EMBL/GenBank/DDBJ whole genome shotgun (WGS) entry which is preliminary data.</text>
</comment>
<sequence length="329" mass="36464">MPSTRSGASYNPSSSSQKDNRHDHGRSQPGTEGKGSVDDCQTTKIVQGAPDPCRSVDQLHELLPDCEKITGPSQYLQIAQWMESIDGEEKNDALDTRVEKNQPPTTQASLKNSSSGQQQQFQREKAAPSSKQGKRKGTIHQTLQPGLEDSKDSTGCHGKCVSEGQNNDGITKERGGQIKISEMISDIFDSIPELYEAITEIKSHFSDKNTSICGKLKTHNLSLSQINETLECFEKSLRTIKNSNNDNSFGNKINDQSPIIKELAEKNSKFNIDDMIETRIKQAEDTIKENNKKALGDISKSFTEVKTHIIALDKSFDTSKEEMSKLTIK</sequence>
<feature type="compositionally biased region" description="Polar residues" evidence="1">
    <location>
        <begin position="1"/>
        <end position="17"/>
    </location>
</feature>